<dbReference type="EMBL" id="DRND01000274">
    <property type="protein sequence ID" value="HFC46923.1"/>
    <property type="molecule type" value="Genomic_DNA"/>
</dbReference>
<gene>
    <name evidence="1" type="ORF">ENJ63_03485</name>
</gene>
<reference evidence="1" key="1">
    <citation type="journal article" date="2020" name="mSystems">
        <title>Genome- and Community-Level Interaction Insights into Carbon Utilization and Element Cycling Functions of Hydrothermarchaeota in Hydrothermal Sediment.</title>
        <authorList>
            <person name="Zhou Z."/>
            <person name="Liu Y."/>
            <person name="Xu W."/>
            <person name="Pan J."/>
            <person name="Luo Z.H."/>
            <person name="Li M."/>
        </authorList>
    </citation>
    <scope>NUCLEOTIDE SEQUENCE [LARGE SCALE GENOMIC DNA]</scope>
    <source>
        <strain evidence="1">HyVt-503</strain>
    </source>
</reference>
<organism evidence="1">
    <name type="scientific">Dissulfuribacter thermophilus</name>
    <dbReference type="NCBI Taxonomy" id="1156395"/>
    <lineage>
        <taxon>Bacteria</taxon>
        <taxon>Pseudomonadati</taxon>
        <taxon>Thermodesulfobacteriota</taxon>
        <taxon>Dissulfuribacteria</taxon>
        <taxon>Dissulfuribacterales</taxon>
        <taxon>Dissulfuribacteraceae</taxon>
        <taxon>Dissulfuribacter</taxon>
    </lineage>
</organism>
<evidence type="ECO:0000313" key="1">
    <source>
        <dbReference type="EMBL" id="HFC46923.1"/>
    </source>
</evidence>
<dbReference type="Proteomes" id="UP000885797">
    <property type="component" value="Unassembled WGS sequence"/>
</dbReference>
<protein>
    <submittedName>
        <fullName evidence="1">Uncharacterized protein</fullName>
    </submittedName>
</protein>
<name>A0A7V2SVW1_9BACT</name>
<comment type="caution">
    <text evidence="1">The sequence shown here is derived from an EMBL/GenBank/DDBJ whole genome shotgun (WGS) entry which is preliminary data.</text>
</comment>
<accession>A0A7V2SVW1</accession>
<proteinExistence type="predicted"/>
<dbReference type="AlphaFoldDB" id="A0A7V2SVW1"/>
<sequence length="380" mass="41466">MATAALEVASKFNDIYSGGKWIAEDLVLQSIITQSCTIPYDEFSLNATVEKLEIKGCRASGDLYVHEDGQITYTCNATGATSVDVDFSGSHYEAGGRKLSYDPSTGLWSGTFPESPSLEGIRPITFTAYGAQGESVTCETNILVKGTLNIKYCSLSAPSGDLEAGKQQEIVISCSVEGRLPDHVTADLSALGGDEGFDLRLQDDGMWLGETTVNPDAPGKFNIVVTAGDSGQTSTYTLKVDVLDMEGDNSISFNDPSGKWTITLDLGHTSIMKYKGRAEVVTDKDSYTGQWVNVLLDRLPANPHAWEEFVPAVVSIWPSYEVKTWTLYYNNGNSDPTFRKFKSYMTSDELKFSGQFYYWLEIVPTSGPGAIVIFKFTGTE</sequence>